<proteinExistence type="predicted"/>
<accession>A0A125NWA5</accession>
<gene>
    <name evidence="1" type="ORF">APY04_0197</name>
</gene>
<protein>
    <submittedName>
        <fullName evidence="1">Uncharacterized protein</fullName>
    </submittedName>
</protein>
<sequence length="81" mass="9239">MRGLGTQWIGEAGAFEAAKKDWMERVRYDLGESYLDLSHAVELVKRCSRTSIGEAAGQVLYRCEIWARPCKAEFEKAEGRR</sequence>
<evidence type="ECO:0000313" key="1">
    <source>
        <dbReference type="EMBL" id="KWT72403.1"/>
    </source>
</evidence>
<keyword evidence="2" id="KW-1185">Reference proteome</keyword>
<dbReference type="PATRIC" id="fig|121290.4.peg.1580"/>
<reference evidence="1 2" key="1">
    <citation type="submission" date="2015-10" db="EMBL/GenBank/DDBJ databases">
        <title>Transcriptomic analysis of a linuron degrading triple-species bacterial consortium.</title>
        <authorList>
            <person name="Albers P."/>
        </authorList>
    </citation>
    <scope>NUCLEOTIDE SEQUENCE [LARGE SCALE GENOMIC DNA]</scope>
    <source>
        <strain evidence="1 2">WDL6</strain>
    </source>
</reference>
<organism evidence="1 2">
    <name type="scientific">Hyphomicrobium sulfonivorans</name>
    <dbReference type="NCBI Taxonomy" id="121290"/>
    <lineage>
        <taxon>Bacteria</taxon>
        <taxon>Pseudomonadati</taxon>
        <taxon>Pseudomonadota</taxon>
        <taxon>Alphaproteobacteria</taxon>
        <taxon>Hyphomicrobiales</taxon>
        <taxon>Hyphomicrobiaceae</taxon>
        <taxon>Hyphomicrobium</taxon>
    </lineage>
</organism>
<dbReference type="Proteomes" id="UP000059074">
    <property type="component" value="Unassembled WGS sequence"/>
</dbReference>
<comment type="caution">
    <text evidence="1">The sequence shown here is derived from an EMBL/GenBank/DDBJ whole genome shotgun (WGS) entry which is preliminary data.</text>
</comment>
<evidence type="ECO:0000313" key="2">
    <source>
        <dbReference type="Proteomes" id="UP000059074"/>
    </source>
</evidence>
<dbReference type="AlphaFoldDB" id="A0A125NWA5"/>
<name>A0A125NWA5_HYPSL</name>
<dbReference type="EMBL" id="LMTR01000012">
    <property type="protein sequence ID" value="KWT72403.1"/>
    <property type="molecule type" value="Genomic_DNA"/>
</dbReference>